<reference evidence="2" key="1">
    <citation type="submission" date="2020-06" db="EMBL/GenBank/DDBJ databases">
        <authorList>
            <person name="Li T."/>
            <person name="Hu X."/>
            <person name="Zhang T."/>
            <person name="Song X."/>
            <person name="Zhang H."/>
            <person name="Dai N."/>
            <person name="Sheng W."/>
            <person name="Hou X."/>
            <person name="Wei L."/>
        </authorList>
    </citation>
    <scope>NUCLEOTIDE SEQUENCE</scope>
    <source>
        <strain evidence="2">3651</strain>
        <tissue evidence="2">Leaf</tissue>
    </source>
</reference>
<feature type="region of interest" description="Disordered" evidence="1">
    <location>
        <begin position="39"/>
        <end position="63"/>
    </location>
</feature>
<protein>
    <submittedName>
        <fullName evidence="2">Uncharacterized protein</fullName>
    </submittedName>
</protein>
<keyword evidence="3" id="KW-1185">Reference proteome</keyword>
<comment type="caution">
    <text evidence="2">The sequence shown here is derived from an EMBL/GenBank/DDBJ whole genome shotgun (WGS) entry which is preliminary data.</text>
</comment>
<accession>A0AAE2CK55</accession>
<proteinExistence type="predicted"/>
<sequence length="180" mass="19795">MASGTCCRGTNIVGGWLGESKDKVSNALSHCGSQIGTRPVYGTKEPKLPSSVPTETCQRSPQPGAIRGIIPGINVIGGEHGLTRSGNALKVDLFIHQKSTHPEQLIPFRGILPERCNPLPSSVINRRARLRCLISASIWPKYECSRGDLSRRDYRLTPSRTLVRRLQTPLETIKKTTQNQ</sequence>
<gene>
    <name evidence="2" type="ORF">Salat_1708600</name>
</gene>
<organism evidence="2 3">
    <name type="scientific">Sesamum alatum</name>
    <dbReference type="NCBI Taxonomy" id="300844"/>
    <lineage>
        <taxon>Eukaryota</taxon>
        <taxon>Viridiplantae</taxon>
        <taxon>Streptophyta</taxon>
        <taxon>Embryophyta</taxon>
        <taxon>Tracheophyta</taxon>
        <taxon>Spermatophyta</taxon>
        <taxon>Magnoliopsida</taxon>
        <taxon>eudicotyledons</taxon>
        <taxon>Gunneridae</taxon>
        <taxon>Pentapetalae</taxon>
        <taxon>asterids</taxon>
        <taxon>lamiids</taxon>
        <taxon>Lamiales</taxon>
        <taxon>Pedaliaceae</taxon>
        <taxon>Sesamum</taxon>
    </lineage>
</organism>
<evidence type="ECO:0000313" key="3">
    <source>
        <dbReference type="Proteomes" id="UP001293254"/>
    </source>
</evidence>
<reference evidence="2" key="2">
    <citation type="journal article" date="2024" name="Plant">
        <title>Genomic evolution and insights into agronomic trait innovations of Sesamum species.</title>
        <authorList>
            <person name="Miao H."/>
            <person name="Wang L."/>
            <person name="Qu L."/>
            <person name="Liu H."/>
            <person name="Sun Y."/>
            <person name="Le M."/>
            <person name="Wang Q."/>
            <person name="Wei S."/>
            <person name="Zheng Y."/>
            <person name="Lin W."/>
            <person name="Duan Y."/>
            <person name="Cao H."/>
            <person name="Xiong S."/>
            <person name="Wang X."/>
            <person name="Wei L."/>
            <person name="Li C."/>
            <person name="Ma Q."/>
            <person name="Ju M."/>
            <person name="Zhao R."/>
            <person name="Li G."/>
            <person name="Mu C."/>
            <person name="Tian Q."/>
            <person name="Mei H."/>
            <person name="Zhang T."/>
            <person name="Gao T."/>
            <person name="Zhang H."/>
        </authorList>
    </citation>
    <scope>NUCLEOTIDE SEQUENCE</scope>
    <source>
        <strain evidence="2">3651</strain>
    </source>
</reference>
<dbReference type="EMBL" id="JACGWO010000006">
    <property type="protein sequence ID" value="KAK4425147.1"/>
    <property type="molecule type" value="Genomic_DNA"/>
</dbReference>
<dbReference type="Proteomes" id="UP001293254">
    <property type="component" value="Unassembled WGS sequence"/>
</dbReference>
<feature type="compositionally biased region" description="Polar residues" evidence="1">
    <location>
        <begin position="51"/>
        <end position="61"/>
    </location>
</feature>
<name>A0AAE2CK55_9LAMI</name>
<evidence type="ECO:0000313" key="2">
    <source>
        <dbReference type="EMBL" id="KAK4425147.1"/>
    </source>
</evidence>
<dbReference type="AlphaFoldDB" id="A0AAE2CK55"/>
<evidence type="ECO:0000256" key="1">
    <source>
        <dbReference type="SAM" id="MobiDB-lite"/>
    </source>
</evidence>